<name>A0A445AQF0_ARAHY</name>
<dbReference type="Pfam" id="PF02458">
    <property type="entry name" value="Transferase"/>
    <property type="match status" value="1"/>
</dbReference>
<evidence type="ECO:0000256" key="1">
    <source>
        <dbReference type="ARBA" id="ARBA00022679"/>
    </source>
</evidence>
<organism evidence="2 3">
    <name type="scientific">Arachis hypogaea</name>
    <name type="common">Peanut</name>
    <dbReference type="NCBI Taxonomy" id="3818"/>
    <lineage>
        <taxon>Eukaryota</taxon>
        <taxon>Viridiplantae</taxon>
        <taxon>Streptophyta</taxon>
        <taxon>Embryophyta</taxon>
        <taxon>Tracheophyta</taxon>
        <taxon>Spermatophyta</taxon>
        <taxon>Magnoliopsida</taxon>
        <taxon>eudicotyledons</taxon>
        <taxon>Gunneridae</taxon>
        <taxon>Pentapetalae</taxon>
        <taxon>rosids</taxon>
        <taxon>fabids</taxon>
        <taxon>Fabales</taxon>
        <taxon>Fabaceae</taxon>
        <taxon>Papilionoideae</taxon>
        <taxon>50 kb inversion clade</taxon>
        <taxon>dalbergioids sensu lato</taxon>
        <taxon>Dalbergieae</taxon>
        <taxon>Pterocarpus clade</taxon>
        <taxon>Arachis</taxon>
    </lineage>
</organism>
<dbReference type="Proteomes" id="UP000289738">
    <property type="component" value="Chromosome B01"/>
</dbReference>
<proteinExistence type="predicted"/>
<dbReference type="EMBL" id="SDMP01000011">
    <property type="protein sequence ID" value="RYR28667.1"/>
    <property type="molecule type" value="Genomic_DNA"/>
</dbReference>
<dbReference type="Gene3D" id="3.30.559.10">
    <property type="entry name" value="Chloramphenicol acetyltransferase-like domain"/>
    <property type="match status" value="2"/>
</dbReference>
<evidence type="ECO:0000313" key="2">
    <source>
        <dbReference type="EMBL" id="RYR28667.1"/>
    </source>
</evidence>
<keyword evidence="1" id="KW-0808">Transferase</keyword>
<dbReference type="GO" id="GO:0016740">
    <property type="term" value="F:transferase activity"/>
    <property type="evidence" value="ECO:0007669"/>
    <property type="project" value="UniProtKB-KW"/>
</dbReference>
<evidence type="ECO:0008006" key="4">
    <source>
        <dbReference type="Google" id="ProtNLM"/>
    </source>
</evidence>
<dbReference type="AlphaFoldDB" id="A0A445AQF0"/>
<dbReference type="InterPro" id="IPR023213">
    <property type="entry name" value="CAT-like_dom_sf"/>
</dbReference>
<sequence>MIQASAMPVIRLISASTIQAPSQADSAQKIHLTPWDLVSLPIKINQKGLLFHHKPSSSQIQHLRHSLSTTLAFFPLLAGRLMATEGENNTTYCHILCNNKGSLFVHAIAENTSVDDILQPTYVPSIVNSFFPLNGVRNCQGTSQPLLAVQVTELVDGVFIGFTINHVVADGESLWQFINSWSEISRGCHKLTKDPSLERFFLDSVEPPFPIPAPSPFMKEENQNWQNSTPETPVRVFHYTKEKIAQLKAKANAEAKTENISSLQALLTHFWISVIRCSFVDAQEEVFIFLPIGVRGRIVPPLPENYFGNALQIGVVRMKAGELLQSGIGKGAMEMNKMVASHCDEKVRSHYVSMAKKPVLLQLGGAVGAKALATGSSPRFNVYGNDFGWGKPVAVRAGSNIGEGMVVLFGGKEEGSVDVQVCLPYEILEAMESDSEFIDAF</sequence>
<evidence type="ECO:0000313" key="3">
    <source>
        <dbReference type="Proteomes" id="UP000289738"/>
    </source>
</evidence>
<gene>
    <name evidence="2" type="ORF">Ahy_B01g052799</name>
</gene>
<dbReference type="PANTHER" id="PTHR31896">
    <property type="entry name" value="FAMILY REGULATORY PROTEIN, PUTATIVE (AFU_ORTHOLOGUE AFUA_3G14730)-RELATED"/>
    <property type="match status" value="1"/>
</dbReference>
<dbReference type="SMR" id="A0A445AQF0"/>
<reference evidence="2 3" key="1">
    <citation type="submission" date="2019-01" db="EMBL/GenBank/DDBJ databases">
        <title>Sequencing of cultivated peanut Arachis hypogaea provides insights into genome evolution and oil improvement.</title>
        <authorList>
            <person name="Chen X."/>
        </authorList>
    </citation>
    <scope>NUCLEOTIDE SEQUENCE [LARGE SCALE GENOMIC DNA]</scope>
    <source>
        <strain evidence="3">cv. Fuhuasheng</strain>
        <tissue evidence="2">Leaves</tissue>
    </source>
</reference>
<protein>
    <recommendedName>
        <fullName evidence="4">HXXXD-type acyl-transferase family protein</fullName>
    </recommendedName>
</protein>
<accession>A0A445AQF0</accession>
<dbReference type="PANTHER" id="PTHR31896:SF43">
    <property type="entry name" value="PROTEIN ENHANCED PSEUDOMONAS SUSCEPTIBILITY 1"/>
    <property type="match status" value="1"/>
</dbReference>
<comment type="caution">
    <text evidence="2">The sequence shown here is derived from an EMBL/GenBank/DDBJ whole genome shotgun (WGS) entry which is preliminary data.</text>
</comment>
<dbReference type="STRING" id="3818.A0A445AQF0"/>
<keyword evidence="3" id="KW-1185">Reference proteome</keyword>
<dbReference type="InterPro" id="IPR051283">
    <property type="entry name" value="Sec_Metabolite_Acyltrans"/>
</dbReference>
<dbReference type="Gramene" id="arahy.Tifrunner.gnm2.ann2.Ah11g130000.1">
    <property type="protein sequence ID" value="arahy.Tifrunner.gnm2.ann2.Ah11g130000.1-CDS-1"/>
    <property type="gene ID" value="arahy.Tifrunner.gnm2.ann2.Ah11g130000"/>
</dbReference>
<dbReference type="OrthoDB" id="1862401at2759"/>